<feature type="region of interest" description="Disordered" evidence="1">
    <location>
        <begin position="22"/>
        <end position="123"/>
    </location>
</feature>
<dbReference type="EMBL" id="KZ149951">
    <property type="protein sequence ID" value="PZC76615.1"/>
    <property type="molecule type" value="Genomic_DNA"/>
</dbReference>
<sequence length="143" mass="15536">MVPSSANVPQREEDLKRLKATNDSIAVGVVSGANFGDGAFSVNRDDNKPAPAGNTPYNGYDRPNNGYDGPNNGYDRPNNGYDSPNNGQGFAYDNNHLGDSQNPPYYGNKYDRRTTEAPASNSGTAKKGFFSTVGSYLSKWFFF</sequence>
<evidence type="ECO:0000256" key="1">
    <source>
        <dbReference type="SAM" id="MobiDB-lite"/>
    </source>
</evidence>
<evidence type="ECO:0000313" key="3">
    <source>
        <dbReference type="Proteomes" id="UP000249218"/>
    </source>
</evidence>
<name>A0A2W1BSL2_HELAM</name>
<evidence type="ECO:0000313" key="2">
    <source>
        <dbReference type="EMBL" id="PZC76615.1"/>
    </source>
</evidence>
<dbReference type="OrthoDB" id="7445577at2759"/>
<dbReference type="AlphaFoldDB" id="A0A2W1BSL2"/>
<feature type="compositionally biased region" description="Low complexity" evidence="1">
    <location>
        <begin position="61"/>
        <end position="76"/>
    </location>
</feature>
<proteinExistence type="predicted"/>
<dbReference type="Proteomes" id="UP000249218">
    <property type="component" value="Unassembled WGS sequence"/>
</dbReference>
<gene>
    <name evidence="2" type="primary">HaOG204383</name>
    <name evidence="2" type="ORF">B5X24_HaOG204383</name>
</gene>
<reference evidence="2 3" key="1">
    <citation type="journal article" date="2017" name="BMC Biol.">
        <title>Genomic innovations, transcriptional plasticity and gene loss underlying the evolution and divergence of two highly polyphagous and invasive Helicoverpa pest species.</title>
        <authorList>
            <person name="Pearce S.L."/>
            <person name="Clarke D.F."/>
            <person name="East P.D."/>
            <person name="Elfekih S."/>
            <person name="Gordon K.H."/>
            <person name="Jermiin L.S."/>
            <person name="McGaughran A."/>
            <person name="Oakeshott J.G."/>
            <person name="Papanikolaou A."/>
            <person name="Perera O.P."/>
            <person name="Rane R.V."/>
            <person name="Richards S."/>
            <person name="Tay W.T."/>
            <person name="Walsh T.K."/>
            <person name="Anderson A."/>
            <person name="Anderson C.J."/>
            <person name="Asgari S."/>
            <person name="Board P.G."/>
            <person name="Bretschneider A."/>
            <person name="Campbell P.M."/>
            <person name="Chertemps T."/>
            <person name="Christeller J.T."/>
            <person name="Coppin C.W."/>
            <person name="Downes S.J."/>
            <person name="Duan G."/>
            <person name="Farnsworth C.A."/>
            <person name="Good R.T."/>
            <person name="Han L.B."/>
            <person name="Han Y.C."/>
            <person name="Hatje K."/>
            <person name="Horne I."/>
            <person name="Huang Y.P."/>
            <person name="Hughes D.S."/>
            <person name="Jacquin-Joly E."/>
            <person name="James W."/>
            <person name="Jhangiani S."/>
            <person name="Kollmar M."/>
            <person name="Kuwar S.S."/>
            <person name="Li S."/>
            <person name="Liu N.Y."/>
            <person name="Maibeche M.T."/>
            <person name="Miller J.R."/>
            <person name="Montagne N."/>
            <person name="Perry T."/>
            <person name="Qu J."/>
            <person name="Song S.V."/>
            <person name="Sutton G.G."/>
            <person name="Vogel H."/>
            <person name="Walenz B.P."/>
            <person name="Xu W."/>
            <person name="Zhang H.J."/>
            <person name="Zou Z."/>
            <person name="Batterham P."/>
            <person name="Edwards O.R."/>
            <person name="Feyereisen R."/>
            <person name="Gibbs R.A."/>
            <person name="Heckel D.G."/>
            <person name="McGrath A."/>
            <person name="Robin C."/>
            <person name="Scherer S.E."/>
            <person name="Worley K.C."/>
            <person name="Wu Y.D."/>
        </authorList>
    </citation>
    <scope>NUCLEOTIDE SEQUENCE [LARGE SCALE GENOMIC DNA]</scope>
    <source>
        <strain evidence="2">Harm_GR_Male_#8</strain>
        <tissue evidence="2">Whole organism</tissue>
    </source>
</reference>
<protein>
    <submittedName>
        <fullName evidence="2">Uncharacterized protein</fullName>
    </submittedName>
</protein>
<organism evidence="2 3">
    <name type="scientific">Helicoverpa armigera</name>
    <name type="common">Cotton bollworm</name>
    <name type="synonym">Heliothis armigera</name>
    <dbReference type="NCBI Taxonomy" id="29058"/>
    <lineage>
        <taxon>Eukaryota</taxon>
        <taxon>Metazoa</taxon>
        <taxon>Ecdysozoa</taxon>
        <taxon>Arthropoda</taxon>
        <taxon>Hexapoda</taxon>
        <taxon>Insecta</taxon>
        <taxon>Pterygota</taxon>
        <taxon>Neoptera</taxon>
        <taxon>Endopterygota</taxon>
        <taxon>Lepidoptera</taxon>
        <taxon>Glossata</taxon>
        <taxon>Ditrysia</taxon>
        <taxon>Noctuoidea</taxon>
        <taxon>Noctuidae</taxon>
        <taxon>Heliothinae</taxon>
        <taxon>Helicoverpa</taxon>
    </lineage>
</organism>
<accession>A0A2W1BSL2</accession>
<keyword evidence="3" id="KW-1185">Reference proteome</keyword>